<protein>
    <recommendedName>
        <fullName evidence="3">WGR domain-containing protein</fullName>
    </recommendedName>
</protein>
<dbReference type="AlphaFoldDB" id="A0AAX3WDR0"/>
<dbReference type="RefSeq" id="WP_056464334.1">
    <property type="nucleotide sequence ID" value="NZ_CP073633.1"/>
</dbReference>
<reference evidence="1" key="1">
    <citation type="journal article" date="2022" name="Biotechnol. Bioprocess Eng.">
        <title>Pan-genome Analysis Reveals Comparative Genomic Features of Central Metabolic Pathways in Methylorubrum extorquens.</title>
        <authorList>
            <person name="Lee G.M."/>
            <person name="Scott-Nevros Z.K."/>
            <person name="Lee S.-M."/>
            <person name="Kim D."/>
        </authorList>
    </citation>
    <scope>NUCLEOTIDE SEQUENCE</scope>
    <source>
        <strain evidence="1">ATCC 55366</strain>
    </source>
</reference>
<evidence type="ECO:0008006" key="3">
    <source>
        <dbReference type="Google" id="ProtNLM"/>
    </source>
</evidence>
<dbReference type="EMBL" id="CP073633">
    <property type="protein sequence ID" value="WHQ69442.1"/>
    <property type="molecule type" value="Genomic_DNA"/>
</dbReference>
<evidence type="ECO:0000313" key="2">
    <source>
        <dbReference type="Proteomes" id="UP001223720"/>
    </source>
</evidence>
<sequence length="85" mass="9078">MASSDLYGVQTFVKDRKGKLAQGRFTPCKDAEEARRYAEARVTQGFAAGSAAFLRRGGGEFDEGEAITFAVFGAVPPGVSDQLPF</sequence>
<accession>A0AAX3WDR0</accession>
<organism evidence="1 2">
    <name type="scientific">Methylorubrum extorquens</name>
    <name type="common">Methylobacterium dichloromethanicum</name>
    <name type="synonym">Methylobacterium extorquens</name>
    <dbReference type="NCBI Taxonomy" id="408"/>
    <lineage>
        <taxon>Bacteria</taxon>
        <taxon>Pseudomonadati</taxon>
        <taxon>Pseudomonadota</taxon>
        <taxon>Alphaproteobacteria</taxon>
        <taxon>Hyphomicrobiales</taxon>
        <taxon>Methylobacteriaceae</taxon>
        <taxon>Methylorubrum</taxon>
    </lineage>
</organism>
<name>A0AAX3WDR0_METEX</name>
<evidence type="ECO:0000313" key="1">
    <source>
        <dbReference type="EMBL" id="WHQ69442.1"/>
    </source>
</evidence>
<proteinExistence type="predicted"/>
<dbReference type="Proteomes" id="UP001223720">
    <property type="component" value="Chromosome"/>
</dbReference>
<gene>
    <name evidence="1" type="ORF">KEC54_24395</name>
</gene>